<dbReference type="Proteomes" id="UP001580407">
    <property type="component" value="Unassembled WGS sequence"/>
</dbReference>
<keyword evidence="3 7" id="KW-0238">DNA-binding</keyword>
<dbReference type="PROSITE" id="PS00356">
    <property type="entry name" value="HTH_LACI_1"/>
    <property type="match status" value="1"/>
</dbReference>
<dbReference type="PROSITE" id="PS50932">
    <property type="entry name" value="HTH_LACI_2"/>
    <property type="match status" value="1"/>
</dbReference>
<dbReference type="InterPro" id="IPR000843">
    <property type="entry name" value="HTH_LacI"/>
</dbReference>
<dbReference type="SMART" id="SM00354">
    <property type="entry name" value="HTH_LACI"/>
    <property type="match status" value="1"/>
</dbReference>
<evidence type="ECO:0000256" key="3">
    <source>
        <dbReference type="ARBA" id="ARBA00023125"/>
    </source>
</evidence>
<dbReference type="InterPro" id="IPR028082">
    <property type="entry name" value="Peripla_BP_I"/>
</dbReference>
<dbReference type="CDD" id="cd06291">
    <property type="entry name" value="PBP1_Qymf-like"/>
    <property type="match status" value="1"/>
</dbReference>
<dbReference type="Pfam" id="PF13377">
    <property type="entry name" value="Peripla_BP_3"/>
    <property type="match status" value="1"/>
</dbReference>
<dbReference type="InterPro" id="IPR001387">
    <property type="entry name" value="Cro/C1-type_HTH"/>
</dbReference>
<feature type="domain" description="HTH lacI-type" evidence="5">
    <location>
        <begin position="2"/>
        <end position="56"/>
    </location>
</feature>
<dbReference type="CDD" id="cd01392">
    <property type="entry name" value="HTH_LacI"/>
    <property type="match status" value="1"/>
</dbReference>
<evidence type="ECO:0000313" key="7">
    <source>
        <dbReference type="EMBL" id="MFB5683639.1"/>
    </source>
</evidence>
<keyword evidence="2" id="KW-0805">Transcription regulation</keyword>
<gene>
    <name evidence="7" type="ORF">ACE3NQ_22260</name>
</gene>
<keyword evidence="1" id="KW-0678">Repressor</keyword>
<dbReference type="PROSITE" id="PS50943">
    <property type="entry name" value="HTH_CROC1"/>
    <property type="match status" value="1"/>
</dbReference>
<dbReference type="PANTHER" id="PTHR30146:SF95">
    <property type="entry name" value="RIBOSE OPERON REPRESSOR"/>
    <property type="match status" value="1"/>
</dbReference>
<evidence type="ECO:0000313" key="8">
    <source>
        <dbReference type="Proteomes" id="UP001580407"/>
    </source>
</evidence>
<organism evidence="7 8">
    <name type="scientific">Paenibacillus terreus</name>
    <dbReference type="NCBI Taxonomy" id="1387834"/>
    <lineage>
        <taxon>Bacteria</taxon>
        <taxon>Bacillati</taxon>
        <taxon>Bacillota</taxon>
        <taxon>Bacilli</taxon>
        <taxon>Bacillales</taxon>
        <taxon>Paenibacillaceae</taxon>
        <taxon>Paenibacillus</taxon>
    </lineage>
</organism>
<dbReference type="GO" id="GO:0003677">
    <property type="term" value="F:DNA binding"/>
    <property type="evidence" value="ECO:0007669"/>
    <property type="project" value="UniProtKB-KW"/>
</dbReference>
<sequence length="324" mass="36563">MATIYDVAKRAGVSVTTVSRVLNNRGYISQETRQKVYQTIEELNYQPNELARSLLSKQSNVIGLIIPNVSHPFFGEFTYAVEHYAYEQGCKLLLCNLQLDPVKEREYLKMMKRNQVNGIIMGSHTLDTEIYRNLNYPIVTVDRFIDDFPFVASDNEQGGRLAAELLIKKGCRKIVHICGNQSLDMLSNLRTKGFNNTAKSAGIETVVLETKMNVFDQEEYEYIISNMFAAHPDLDGVFATSDIIAAHVIKKCEQMGKDIPGQIKIVGYDDVSIASWICPGITTIKQPIEDMGRIAVNLIQKQMNLESICQKNILPVELVERETT</sequence>
<dbReference type="SUPFAM" id="SSF47413">
    <property type="entry name" value="lambda repressor-like DNA-binding domains"/>
    <property type="match status" value="1"/>
</dbReference>
<dbReference type="Gene3D" id="3.40.50.2300">
    <property type="match status" value="2"/>
</dbReference>
<dbReference type="PRINTS" id="PR00036">
    <property type="entry name" value="HTHLACI"/>
</dbReference>
<dbReference type="InterPro" id="IPR046335">
    <property type="entry name" value="LacI/GalR-like_sensor"/>
</dbReference>
<evidence type="ECO:0000256" key="1">
    <source>
        <dbReference type="ARBA" id="ARBA00022491"/>
    </source>
</evidence>
<proteinExistence type="predicted"/>
<dbReference type="EMBL" id="JBHILM010000029">
    <property type="protein sequence ID" value="MFB5683639.1"/>
    <property type="molecule type" value="Genomic_DNA"/>
</dbReference>
<evidence type="ECO:0000256" key="2">
    <source>
        <dbReference type="ARBA" id="ARBA00023015"/>
    </source>
</evidence>
<name>A0ABV5BD69_9BACL</name>
<evidence type="ECO:0000259" key="6">
    <source>
        <dbReference type="PROSITE" id="PS50943"/>
    </source>
</evidence>
<dbReference type="RefSeq" id="WP_375527369.1">
    <property type="nucleotide sequence ID" value="NZ_JBHILM010000029.1"/>
</dbReference>
<keyword evidence="4" id="KW-0804">Transcription</keyword>
<evidence type="ECO:0000256" key="4">
    <source>
        <dbReference type="ARBA" id="ARBA00023163"/>
    </source>
</evidence>
<dbReference type="InterPro" id="IPR010982">
    <property type="entry name" value="Lambda_DNA-bd_dom_sf"/>
</dbReference>
<accession>A0ABV5BD69</accession>
<evidence type="ECO:0000259" key="5">
    <source>
        <dbReference type="PROSITE" id="PS50932"/>
    </source>
</evidence>
<dbReference type="SUPFAM" id="SSF53822">
    <property type="entry name" value="Periplasmic binding protein-like I"/>
    <property type="match status" value="1"/>
</dbReference>
<keyword evidence="8" id="KW-1185">Reference proteome</keyword>
<protein>
    <submittedName>
        <fullName evidence="7">LacI family DNA-binding transcriptional regulator</fullName>
    </submittedName>
</protein>
<reference evidence="7 8" key="1">
    <citation type="submission" date="2024-09" db="EMBL/GenBank/DDBJ databases">
        <authorList>
            <person name="Ruan L."/>
        </authorList>
    </citation>
    <scope>NUCLEOTIDE SEQUENCE [LARGE SCALE GENOMIC DNA]</scope>
    <source>
        <strain evidence="7 8">D33</strain>
    </source>
</reference>
<dbReference type="Pfam" id="PF00356">
    <property type="entry name" value="LacI"/>
    <property type="match status" value="1"/>
</dbReference>
<comment type="caution">
    <text evidence="7">The sequence shown here is derived from an EMBL/GenBank/DDBJ whole genome shotgun (WGS) entry which is preliminary data.</text>
</comment>
<dbReference type="PANTHER" id="PTHR30146">
    <property type="entry name" value="LACI-RELATED TRANSCRIPTIONAL REPRESSOR"/>
    <property type="match status" value="1"/>
</dbReference>
<feature type="domain" description="HTH cro/C1-type" evidence="6">
    <location>
        <begin position="3"/>
        <end position="50"/>
    </location>
</feature>
<dbReference type="Gene3D" id="1.10.260.40">
    <property type="entry name" value="lambda repressor-like DNA-binding domains"/>
    <property type="match status" value="1"/>
</dbReference>